<proteinExistence type="predicted"/>
<organism evidence="1 2">
    <name type="scientific">Leptospira santarosai serovar Arenal str. MAVJ 401</name>
    <dbReference type="NCBI Taxonomy" id="1049976"/>
    <lineage>
        <taxon>Bacteria</taxon>
        <taxon>Pseudomonadati</taxon>
        <taxon>Spirochaetota</taxon>
        <taxon>Spirochaetia</taxon>
        <taxon>Leptospirales</taxon>
        <taxon>Leptospiraceae</taxon>
        <taxon>Leptospira</taxon>
    </lineage>
</organism>
<comment type="caution">
    <text evidence="1">The sequence shown here is derived from an EMBL/GenBank/DDBJ whole genome shotgun (WGS) entry which is preliminary data.</text>
</comment>
<evidence type="ECO:0000313" key="1">
    <source>
        <dbReference type="EMBL" id="EMN23124.1"/>
    </source>
</evidence>
<sequence>MQHGEGKSYRVSKESAFLFRKELEKKIQKGNQSRSQPHTDPNDIRVYDIVGEKFQKDAEWLKRGGTRSFESLLFPRNRIQKS</sequence>
<dbReference type="AlphaFoldDB" id="M6JMM8"/>
<dbReference type="EMBL" id="AHMU02000012">
    <property type="protein sequence ID" value="EMN23124.1"/>
    <property type="molecule type" value="Genomic_DNA"/>
</dbReference>
<gene>
    <name evidence="1" type="ORF">LEP1GSC063_2643</name>
</gene>
<protein>
    <submittedName>
        <fullName evidence="1">Uncharacterized protein</fullName>
    </submittedName>
</protein>
<reference evidence="1 2" key="1">
    <citation type="submission" date="2013-01" db="EMBL/GenBank/DDBJ databases">
        <authorList>
            <person name="Harkins D.M."/>
            <person name="Durkin A.S."/>
            <person name="Brinkac L.M."/>
            <person name="Haft D.H."/>
            <person name="Selengut J.D."/>
            <person name="Sanka R."/>
            <person name="DePew J."/>
            <person name="Purushe J."/>
            <person name="Hartskeerl R.A."/>
            <person name="Ahmed A."/>
            <person name="van der Linden H."/>
            <person name="Goris M.G.A."/>
            <person name="Vinetz J.M."/>
            <person name="Sutton G.G."/>
            <person name="Nierman W.C."/>
            <person name="Fouts D.E."/>
        </authorList>
    </citation>
    <scope>NUCLEOTIDE SEQUENCE [LARGE SCALE GENOMIC DNA]</scope>
    <source>
        <strain evidence="1 2">MAVJ 401</strain>
    </source>
</reference>
<accession>M6JMM8</accession>
<dbReference type="Proteomes" id="UP000012106">
    <property type="component" value="Unassembled WGS sequence"/>
</dbReference>
<name>M6JMM8_9LEPT</name>
<evidence type="ECO:0000313" key="2">
    <source>
        <dbReference type="Proteomes" id="UP000012106"/>
    </source>
</evidence>